<gene>
    <name evidence="3" type="ORF">VITISV_015402</name>
</gene>
<dbReference type="GO" id="GO:0035556">
    <property type="term" value="P:intracellular signal transduction"/>
    <property type="evidence" value="ECO:0007669"/>
    <property type="project" value="InterPro"/>
</dbReference>
<dbReference type="PROSITE" id="PS50186">
    <property type="entry name" value="DEP"/>
    <property type="match status" value="1"/>
</dbReference>
<evidence type="ECO:0000256" key="1">
    <source>
        <dbReference type="SAM" id="MobiDB-lite"/>
    </source>
</evidence>
<dbReference type="PROSITE" id="PS51354">
    <property type="entry name" value="GLUTAREDOXIN_2"/>
    <property type="match status" value="1"/>
</dbReference>
<dbReference type="PANTHER" id="PTHR46361">
    <property type="entry name" value="ELECTRON CARRIER/ PROTEIN DISULFIDE OXIDOREDUCTASE"/>
    <property type="match status" value="1"/>
</dbReference>
<dbReference type="SUPFAM" id="SSF52833">
    <property type="entry name" value="Thioredoxin-like"/>
    <property type="match status" value="1"/>
</dbReference>
<reference evidence="3" key="1">
    <citation type="journal article" date="2007" name="PLoS ONE">
        <title>The first genome sequence of an elite grapevine cultivar (Pinot noir Vitis vinifera L.): coping with a highly heterozygous genome.</title>
        <authorList>
            <person name="Velasco R."/>
            <person name="Zharkikh A."/>
            <person name="Troggio M."/>
            <person name="Cartwright D.A."/>
            <person name="Cestaro A."/>
            <person name="Pruss D."/>
            <person name="Pindo M."/>
            <person name="FitzGerald L.M."/>
            <person name="Vezzulli S."/>
            <person name="Reid J."/>
            <person name="Malacarne G."/>
            <person name="Iliev D."/>
            <person name="Coppola G."/>
            <person name="Wardell B."/>
            <person name="Micheletti D."/>
            <person name="Macalma T."/>
            <person name="Facci M."/>
            <person name="Mitchell J.T."/>
            <person name="Perazzolli M."/>
            <person name="Eldredge G."/>
            <person name="Gatto P."/>
            <person name="Oyzerski R."/>
            <person name="Moretto M."/>
            <person name="Gutin N."/>
            <person name="Stefanini M."/>
            <person name="Chen Y."/>
            <person name="Segala C."/>
            <person name="Davenport C."/>
            <person name="Dematte L."/>
            <person name="Mraz A."/>
            <person name="Battilana J."/>
            <person name="Stormo K."/>
            <person name="Costa F."/>
            <person name="Tao Q."/>
            <person name="Si-Ammour A."/>
            <person name="Harkins T."/>
            <person name="Lackey A."/>
            <person name="Perbost C."/>
            <person name="Taillon B."/>
            <person name="Stella A."/>
            <person name="Solovyev V."/>
            <person name="Fawcett J.A."/>
            <person name="Sterck L."/>
            <person name="Vandepoele K."/>
            <person name="Grando S.M."/>
            <person name="Toppo S."/>
            <person name="Moser C."/>
            <person name="Lanchbury J."/>
            <person name="Bogden R."/>
            <person name="Skolnick M."/>
            <person name="Sgaramella V."/>
            <person name="Bhatnagar S.K."/>
            <person name="Fontana P."/>
            <person name="Gutin A."/>
            <person name="Van de Peer Y."/>
            <person name="Salamini F."/>
            <person name="Viola R."/>
        </authorList>
    </citation>
    <scope>NUCLEOTIDE SEQUENCE</scope>
</reference>
<dbReference type="ExpressionAtlas" id="A5AJB7">
    <property type="expression patterns" value="baseline and differential"/>
</dbReference>
<dbReference type="InterPro" id="IPR036249">
    <property type="entry name" value="Thioredoxin-like_sf"/>
</dbReference>
<organism evidence="3">
    <name type="scientific">Vitis vinifera</name>
    <name type="common">Grape</name>
    <dbReference type="NCBI Taxonomy" id="29760"/>
    <lineage>
        <taxon>Eukaryota</taxon>
        <taxon>Viridiplantae</taxon>
        <taxon>Streptophyta</taxon>
        <taxon>Embryophyta</taxon>
        <taxon>Tracheophyta</taxon>
        <taxon>Spermatophyta</taxon>
        <taxon>Magnoliopsida</taxon>
        <taxon>eudicotyledons</taxon>
        <taxon>Gunneridae</taxon>
        <taxon>Pentapetalae</taxon>
        <taxon>rosids</taxon>
        <taxon>Vitales</taxon>
        <taxon>Vitaceae</taxon>
        <taxon>Viteae</taxon>
        <taxon>Vitis</taxon>
    </lineage>
</organism>
<dbReference type="SMART" id="SM00049">
    <property type="entry name" value="DEP"/>
    <property type="match status" value="1"/>
</dbReference>
<dbReference type="InterPro" id="IPR000591">
    <property type="entry name" value="DEP_dom"/>
</dbReference>
<dbReference type="InterPro" id="IPR006869">
    <property type="entry name" value="DUF547"/>
</dbReference>
<protein>
    <recommendedName>
        <fullName evidence="2">DEP domain-containing protein</fullName>
    </recommendedName>
</protein>
<dbReference type="Pfam" id="PF00610">
    <property type="entry name" value="DEP"/>
    <property type="match status" value="1"/>
</dbReference>
<dbReference type="Gene3D" id="1.10.10.10">
    <property type="entry name" value="Winged helix-like DNA-binding domain superfamily/Winged helix DNA-binding domain"/>
    <property type="match status" value="1"/>
</dbReference>
<accession>A5AJB7</accession>
<sequence>MGSLNGDGIAGYDMAGEYERKGEKNSKEDISGGYVCENFSSSEIFSDGGGLISDDSGKQDAKRCPLDMIKDSQEAMELDQQFSEIEIEKRHVPVEDRQDMSIMTENLNEVQNVPLEDLGSGADTAVSSETNGDEQIIPPHSQLPKPEAPPGLLNPPSMEDYYRVERSQSLTENLPAIGKYIRDRSNSLSAAIVKRISSFKESDESKSKWNNVTEFNLSGLKVIVKQKDENRDFALKGRISFFSRSNCRDCTAVRLFFREKGLKFVEINVDVYPSREKELMERTGTSSVPQIFFNEKFFGGLVALNSLRNSGDFDRRLTEMLGRKCPDDAPAPPVYGFDDYEEDTTDEMIAIVRVLRQRLPIQDRLMKMKIVNNCFAGAEMLEVMIQHFDCGRKKAIEIGKQLARKHFIHHVFREHDFEAGNHFYRFLEHEPFIPRCINFRGSTNDSEPKTAAAVGQRLTKIMSAILESYTSDDRRHVDYMGISNSEEFPEESFYFVHSEGSLYAQHAQTNHKSVEVERKYVNLVQDLHRVDILALSTDEKLAFFLNLYNAMVIHAVIRGGRPNGVIDRRSFFSDFQYLVGGNVYSLNIIKNGILRNNRRSPYSLMKPFSNADKRIELALPKVNPLIHFGLCNGTRSSPSVRFFSPKGVEAELRCAAREFFQRDGIEVDLDKRTVHLSRTLKWFNADFGQEKEVLKWIMDYLDATKADFENPDHCGPKKRLQKLKETPSGFPPRRHVTRFPYPDSLREKHTTLANITSVLRHSDSLPRPTFRHL</sequence>
<dbReference type="InterPro" id="IPR036390">
    <property type="entry name" value="WH_DNA-bd_sf"/>
</dbReference>
<dbReference type="InterPro" id="IPR036388">
    <property type="entry name" value="WH-like_DNA-bd_sf"/>
</dbReference>
<dbReference type="CDD" id="cd03027">
    <property type="entry name" value="GRX_DEP"/>
    <property type="match status" value="1"/>
</dbReference>
<dbReference type="InterPro" id="IPR002109">
    <property type="entry name" value="Glutaredoxin"/>
</dbReference>
<feature type="region of interest" description="Disordered" evidence="1">
    <location>
        <begin position="120"/>
        <end position="148"/>
    </location>
</feature>
<dbReference type="SUPFAM" id="SSF46785">
    <property type="entry name" value="Winged helix' DNA-binding domain"/>
    <property type="match status" value="1"/>
</dbReference>
<dbReference type="PANTHER" id="PTHR46361:SF1">
    <property type="entry name" value="F26K24.21 PROTEIN"/>
    <property type="match status" value="1"/>
</dbReference>
<dbReference type="Gene3D" id="3.40.30.10">
    <property type="entry name" value="Glutaredoxin"/>
    <property type="match status" value="1"/>
</dbReference>
<feature type="region of interest" description="Disordered" evidence="1">
    <location>
        <begin position="712"/>
        <end position="735"/>
    </location>
</feature>
<feature type="domain" description="DEP" evidence="2">
    <location>
        <begin position="355"/>
        <end position="428"/>
    </location>
</feature>
<dbReference type="AlphaFoldDB" id="A5AJB7"/>
<dbReference type="CDD" id="cd04371">
    <property type="entry name" value="DEP"/>
    <property type="match status" value="1"/>
</dbReference>
<evidence type="ECO:0000313" key="3">
    <source>
        <dbReference type="EMBL" id="CAN66800.1"/>
    </source>
</evidence>
<dbReference type="Pfam" id="PF04784">
    <property type="entry name" value="DUF547"/>
    <property type="match status" value="1"/>
</dbReference>
<proteinExistence type="predicted"/>
<name>A5AJB7_VITVI</name>
<dbReference type="EMBL" id="AM428076">
    <property type="protein sequence ID" value="CAN66800.1"/>
    <property type="molecule type" value="Genomic_DNA"/>
</dbReference>
<evidence type="ECO:0000259" key="2">
    <source>
        <dbReference type="PROSITE" id="PS50186"/>
    </source>
</evidence>
<dbReference type="Pfam" id="PF00462">
    <property type="entry name" value="Glutaredoxin"/>
    <property type="match status" value="1"/>
</dbReference>